<keyword evidence="2 3" id="KW-0012">Acyltransferase</keyword>
<evidence type="ECO:0000313" key="3">
    <source>
        <dbReference type="EMBL" id="PKA56485.1"/>
    </source>
</evidence>
<dbReference type="OrthoDB" id="1862401at2759"/>
<keyword evidence="1 3" id="KW-0808">Transferase</keyword>
<dbReference type="PANTHER" id="PTHR31625">
    <property type="match status" value="1"/>
</dbReference>
<gene>
    <name evidence="3" type="ORF">AXF42_Ash015258</name>
</gene>
<accession>A0A2I0ALV7</accession>
<reference evidence="3 4" key="1">
    <citation type="journal article" date="2017" name="Nature">
        <title>The Apostasia genome and the evolution of orchids.</title>
        <authorList>
            <person name="Zhang G.Q."/>
            <person name="Liu K.W."/>
            <person name="Li Z."/>
            <person name="Lohaus R."/>
            <person name="Hsiao Y.Y."/>
            <person name="Niu S.C."/>
            <person name="Wang J.Y."/>
            <person name="Lin Y.C."/>
            <person name="Xu Q."/>
            <person name="Chen L.J."/>
            <person name="Yoshida K."/>
            <person name="Fujiwara S."/>
            <person name="Wang Z.W."/>
            <person name="Zhang Y.Q."/>
            <person name="Mitsuda N."/>
            <person name="Wang M."/>
            <person name="Liu G.H."/>
            <person name="Pecoraro L."/>
            <person name="Huang H.X."/>
            <person name="Xiao X.J."/>
            <person name="Lin M."/>
            <person name="Wu X.Y."/>
            <person name="Wu W.L."/>
            <person name="Chen Y.Y."/>
            <person name="Chang S.B."/>
            <person name="Sakamoto S."/>
            <person name="Ohme-Takagi M."/>
            <person name="Yagi M."/>
            <person name="Zeng S.J."/>
            <person name="Shen C.Y."/>
            <person name="Yeh C.M."/>
            <person name="Luo Y.B."/>
            <person name="Tsai W.C."/>
            <person name="Van de Peer Y."/>
            <person name="Liu Z.J."/>
        </authorList>
    </citation>
    <scope>NUCLEOTIDE SEQUENCE [LARGE SCALE GENOMIC DNA]</scope>
    <source>
        <strain evidence="4">cv. Shenzhen</strain>
        <tissue evidence="3">Stem</tissue>
    </source>
</reference>
<dbReference type="STRING" id="1088818.A0A2I0ALV7"/>
<protein>
    <submittedName>
        <fullName evidence="3">Anthocyanin 5-aromatic acyltransferase</fullName>
        <ecNumber evidence="3">2.3.1.-</ecNumber>
        <ecNumber evidence="3">2.3.1.64</ecNumber>
    </submittedName>
</protein>
<dbReference type="Gene3D" id="3.30.559.10">
    <property type="entry name" value="Chloramphenicol acetyltransferase-like domain"/>
    <property type="match status" value="2"/>
</dbReference>
<dbReference type="InterPro" id="IPR023213">
    <property type="entry name" value="CAT-like_dom_sf"/>
</dbReference>
<dbReference type="Proteomes" id="UP000236161">
    <property type="component" value="Unassembled WGS sequence"/>
</dbReference>
<organism evidence="3 4">
    <name type="scientific">Apostasia shenzhenica</name>
    <dbReference type="NCBI Taxonomy" id="1088818"/>
    <lineage>
        <taxon>Eukaryota</taxon>
        <taxon>Viridiplantae</taxon>
        <taxon>Streptophyta</taxon>
        <taxon>Embryophyta</taxon>
        <taxon>Tracheophyta</taxon>
        <taxon>Spermatophyta</taxon>
        <taxon>Magnoliopsida</taxon>
        <taxon>Liliopsida</taxon>
        <taxon>Asparagales</taxon>
        <taxon>Orchidaceae</taxon>
        <taxon>Apostasioideae</taxon>
        <taxon>Apostasia</taxon>
    </lineage>
</organism>
<evidence type="ECO:0000313" key="4">
    <source>
        <dbReference type="Proteomes" id="UP000236161"/>
    </source>
</evidence>
<sequence>MRFSDPAVRLLEQSTISPPPPDADDHRRALPLSFFDMIWLNYCAVERLFFFPFPHPTSSFVESHLPGLKSALSFALGIFYPLAGTIRRGSGGRFEISCSASDSVPLTVCDYVAADGFHEISGDHRREIDKLLPLVPKLPLRRDAQPLLAVQITLFSGHGLCLALAIHHSACDGFSSMQFVRTWAAAFRKDEAAALPRPVMDRSVIPDPRRLYEQMEKAVLDDGVEEKMVTSGLPDASIFATTFTLSASQIAWLKHRVQAAAEEQRQPSPRCSSFVVSCAYVWICLLKTRAGSCSDEAHFVFAVDWRRRIRPPIPVNYFGNCLSGCFVKCDSGELLGKDGIFAAAAAIAKAIEEIGDDAHENMDGVLDRLGEIVPFRPLSLAGSPKLGVYDVDFGWGKARKVEVISIRETGAVAMAESRDGEGGIELGIVLPENEMEAFAGFFAGGLRRR</sequence>
<evidence type="ECO:0000256" key="1">
    <source>
        <dbReference type="ARBA" id="ARBA00022679"/>
    </source>
</evidence>
<evidence type="ECO:0000256" key="2">
    <source>
        <dbReference type="ARBA" id="ARBA00023315"/>
    </source>
</evidence>
<dbReference type="SUPFAM" id="SSF52777">
    <property type="entry name" value="CoA-dependent acyltransferases"/>
    <property type="match status" value="2"/>
</dbReference>
<dbReference type="InterPro" id="IPR051504">
    <property type="entry name" value="Plant_metabolite_acyltrans"/>
</dbReference>
<proteinExistence type="predicted"/>
<dbReference type="EMBL" id="KZ451971">
    <property type="protein sequence ID" value="PKA56485.1"/>
    <property type="molecule type" value="Genomic_DNA"/>
</dbReference>
<dbReference type="Pfam" id="PF02458">
    <property type="entry name" value="Transferase"/>
    <property type="match status" value="1"/>
</dbReference>
<name>A0A2I0ALV7_9ASPA</name>
<dbReference type="AlphaFoldDB" id="A0A2I0ALV7"/>
<dbReference type="EC" id="2.3.1.-" evidence="3"/>
<keyword evidence="4" id="KW-1185">Reference proteome</keyword>
<dbReference type="GO" id="GO:0047634">
    <property type="term" value="F:agmatine N4-coumaroyltransferase activity"/>
    <property type="evidence" value="ECO:0007669"/>
    <property type="project" value="UniProtKB-EC"/>
</dbReference>
<dbReference type="EC" id="2.3.1.64" evidence="3"/>